<reference evidence="3" key="1">
    <citation type="submission" date="2012-06" db="EMBL/GenBank/DDBJ databases">
        <title>Complete sequence of chromosome of Desulfomonile tiedjei DSM 6799.</title>
        <authorList>
            <person name="Lucas S."/>
            <person name="Copeland A."/>
            <person name="Lapidus A."/>
            <person name="Glavina del Rio T."/>
            <person name="Dalin E."/>
            <person name="Tice H."/>
            <person name="Bruce D."/>
            <person name="Goodwin L."/>
            <person name="Pitluck S."/>
            <person name="Peters L."/>
            <person name="Ovchinnikova G."/>
            <person name="Zeytun A."/>
            <person name="Lu M."/>
            <person name="Kyrpides N."/>
            <person name="Mavromatis K."/>
            <person name="Ivanova N."/>
            <person name="Brettin T."/>
            <person name="Detter J.C."/>
            <person name="Han C."/>
            <person name="Larimer F."/>
            <person name="Land M."/>
            <person name="Hauser L."/>
            <person name="Markowitz V."/>
            <person name="Cheng J.-F."/>
            <person name="Hugenholtz P."/>
            <person name="Woyke T."/>
            <person name="Wu D."/>
            <person name="Spring S."/>
            <person name="Schroeder M."/>
            <person name="Brambilla E."/>
            <person name="Klenk H.-P."/>
            <person name="Eisen J.A."/>
        </authorList>
    </citation>
    <scope>NUCLEOTIDE SEQUENCE [LARGE SCALE GENOMIC DNA]</scope>
    <source>
        <strain evidence="3">ATCC 49306 / DSM 6799 / DCB-1</strain>
    </source>
</reference>
<gene>
    <name evidence="2" type="ordered locus">Desti_3793</name>
</gene>
<dbReference type="KEGG" id="dti:Desti_3793"/>
<dbReference type="EMBL" id="CP003360">
    <property type="protein sequence ID" value="AFM26435.1"/>
    <property type="molecule type" value="Genomic_DNA"/>
</dbReference>
<proteinExistence type="predicted"/>
<evidence type="ECO:0000256" key="1">
    <source>
        <dbReference type="SAM" id="SignalP"/>
    </source>
</evidence>
<dbReference type="STRING" id="706587.Desti_3793"/>
<organism evidence="2 3">
    <name type="scientific">Desulfomonile tiedjei (strain ATCC 49306 / DSM 6799 / DCB-1)</name>
    <dbReference type="NCBI Taxonomy" id="706587"/>
    <lineage>
        <taxon>Bacteria</taxon>
        <taxon>Pseudomonadati</taxon>
        <taxon>Thermodesulfobacteriota</taxon>
        <taxon>Desulfomonilia</taxon>
        <taxon>Desulfomonilales</taxon>
        <taxon>Desulfomonilaceae</taxon>
        <taxon>Desulfomonile</taxon>
    </lineage>
</organism>
<accession>I4CA44</accession>
<sequence>MYTMFPTFKFLILLVTFCMCTSGCASTAHSMKDSIPLLKSFGRGEETQFKKPGESSPSQKSPIINPLVEAYMETA</sequence>
<dbReference type="HOGENOM" id="CLU_2665188_0_0_7"/>
<evidence type="ECO:0000313" key="3">
    <source>
        <dbReference type="Proteomes" id="UP000006055"/>
    </source>
</evidence>
<dbReference type="AlphaFoldDB" id="I4CA44"/>
<feature type="chain" id="PRO_5003687241" evidence="1">
    <location>
        <begin position="28"/>
        <end position="75"/>
    </location>
</feature>
<feature type="signal peptide" evidence="1">
    <location>
        <begin position="1"/>
        <end position="27"/>
    </location>
</feature>
<keyword evidence="1" id="KW-0732">Signal</keyword>
<evidence type="ECO:0000313" key="2">
    <source>
        <dbReference type="EMBL" id="AFM26435.1"/>
    </source>
</evidence>
<protein>
    <submittedName>
        <fullName evidence="2">Uncharacterized protein</fullName>
    </submittedName>
</protein>
<name>I4CA44_DESTA</name>
<keyword evidence="3" id="KW-1185">Reference proteome</keyword>
<dbReference type="Proteomes" id="UP000006055">
    <property type="component" value="Chromosome"/>
</dbReference>